<gene>
    <name evidence="2" type="ORF">FTX54_013325</name>
</gene>
<dbReference type="AlphaFoldDB" id="A0A5C7F249"/>
<dbReference type="RefSeq" id="WP_147804499.1">
    <property type="nucleotide sequence ID" value="NZ_CP144914.1"/>
</dbReference>
<keyword evidence="1" id="KW-1133">Transmembrane helix</keyword>
<dbReference type="OrthoDB" id="2881432at2"/>
<accession>A0A5C7F249</accession>
<organism evidence="2 3">
    <name type="scientific">Alkalicoccus halolimnae</name>
    <dbReference type="NCBI Taxonomy" id="1667239"/>
    <lineage>
        <taxon>Bacteria</taxon>
        <taxon>Bacillati</taxon>
        <taxon>Bacillota</taxon>
        <taxon>Bacilli</taxon>
        <taxon>Bacillales</taxon>
        <taxon>Bacillaceae</taxon>
        <taxon>Alkalicoccus</taxon>
    </lineage>
</organism>
<keyword evidence="1" id="KW-0812">Transmembrane</keyword>
<protein>
    <submittedName>
        <fullName evidence="2">Uncharacterized protein</fullName>
    </submittedName>
</protein>
<feature type="transmembrane region" description="Helical" evidence="1">
    <location>
        <begin position="41"/>
        <end position="62"/>
    </location>
</feature>
<dbReference type="Proteomes" id="UP000321816">
    <property type="component" value="Chromosome"/>
</dbReference>
<feature type="transmembrane region" description="Helical" evidence="1">
    <location>
        <begin position="82"/>
        <end position="105"/>
    </location>
</feature>
<feature type="transmembrane region" description="Helical" evidence="1">
    <location>
        <begin position="6"/>
        <end position="29"/>
    </location>
</feature>
<evidence type="ECO:0000256" key="1">
    <source>
        <dbReference type="SAM" id="Phobius"/>
    </source>
</evidence>
<keyword evidence="3" id="KW-1185">Reference proteome</keyword>
<dbReference type="EMBL" id="CP144914">
    <property type="protein sequence ID" value="WWD79388.1"/>
    <property type="molecule type" value="Genomic_DNA"/>
</dbReference>
<reference evidence="2 3" key="1">
    <citation type="submission" date="2024-01" db="EMBL/GenBank/DDBJ databases">
        <title>Complete Genome Sequence of Alkalicoccus halolimnae BZ-SZ-XJ29T, a Moderately Halophilic Bacterium Isolated from a Salt Lake.</title>
        <authorList>
            <person name="Zhao B."/>
        </authorList>
    </citation>
    <scope>NUCLEOTIDE SEQUENCE [LARGE SCALE GENOMIC DNA]</scope>
    <source>
        <strain evidence="2 3">BZ-SZ-XJ29</strain>
    </source>
</reference>
<dbReference type="KEGG" id="ahal:FTX54_013325"/>
<proteinExistence type="predicted"/>
<evidence type="ECO:0000313" key="2">
    <source>
        <dbReference type="EMBL" id="WWD79388.1"/>
    </source>
</evidence>
<keyword evidence="1" id="KW-0472">Membrane</keyword>
<sequence length="117" mass="13498">MINEATLVISLVMLMFVTFASVGYLFYILTDRIEMTKLKSTLYIMLQVTGTLLIAVAFYHFGIARWTDPSNMHMESIKDYSFYYIIGWNGFFGVLSLLYLINAAVHHIYAKKKESAF</sequence>
<evidence type="ECO:0000313" key="3">
    <source>
        <dbReference type="Proteomes" id="UP000321816"/>
    </source>
</evidence>
<name>A0A5C7F249_9BACI</name>